<evidence type="ECO:0000256" key="1">
    <source>
        <dbReference type="SAM" id="Coils"/>
    </source>
</evidence>
<proteinExistence type="predicted"/>
<dbReference type="PANTHER" id="PTHR34479:SF1">
    <property type="entry name" value="COILED-COIL DOMAIN-CONTAINING PROTEIN 30"/>
    <property type="match status" value="1"/>
</dbReference>
<evidence type="ECO:0000313" key="2">
    <source>
        <dbReference type="EMBL" id="CAL4073938.1"/>
    </source>
</evidence>
<feature type="coiled-coil region" evidence="1">
    <location>
        <begin position="170"/>
        <end position="204"/>
    </location>
</feature>
<evidence type="ECO:0000313" key="3">
    <source>
        <dbReference type="Proteomes" id="UP001497623"/>
    </source>
</evidence>
<dbReference type="AlphaFoldDB" id="A0AAV2Q727"/>
<keyword evidence="1" id="KW-0175">Coiled coil</keyword>
<feature type="coiled-coil region" evidence="1">
    <location>
        <begin position="42"/>
        <end position="105"/>
    </location>
</feature>
<sequence>MEGGDSESDDELQGLRRRFGTEGLEWDPKSCSKETLHVWHWLVDADANLKAARHINDKLRRQHDEEKEQLEAYTEHLRGKCEERVRELEDETRGLKEDLEALLAGTQAVGNMLQTQGLHDVAQGSLGEQIAYVLVERSKLIEELEISRKTPASDREKDFMGQLIKVSTDYELAKRSKDEYESQLAGMRDRVELLERASRQLEMDNETLAYKLEGLEEVNLPEQVYGVATMTLGHPVFIAYLCQRVPSHDLILRDVVFNGGSHPVIVVEKIVSL</sequence>
<dbReference type="EMBL" id="CAXKWB010004517">
    <property type="protein sequence ID" value="CAL4073938.1"/>
    <property type="molecule type" value="Genomic_DNA"/>
</dbReference>
<keyword evidence="3" id="KW-1185">Reference proteome</keyword>
<dbReference type="InterPro" id="IPR052825">
    <property type="entry name" value="CCD-Prefoldin_beta-like"/>
</dbReference>
<comment type="caution">
    <text evidence="2">The sequence shown here is derived from an EMBL/GenBank/DDBJ whole genome shotgun (WGS) entry which is preliminary data.</text>
</comment>
<reference evidence="2 3" key="1">
    <citation type="submission" date="2024-05" db="EMBL/GenBank/DDBJ databases">
        <authorList>
            <person name="Wallberg A."/>
        </authorList>
    </citation>
    <scope>NUCLEOTIDE SEQUENCE [LARGE SCALE GENOMIC DNA]</scope>
</reference>
<dbReference type="Proteomes" id="UP001497623">
    <property type="component" value="Unassembled WGS sequence"/>
</dbReference>
<accession>A0AAV2Q727</accession>
<gene>
    <name evidence="2" type="ORF">MNOR_LOCUS9365</name>
</gene>
<protein>
    <submittedName>
        <fullName evidence="2">Uncharacterized protein</fullName>
    </submittedName>
</protein>
<dbReference type="PANTHER" id="PTHR34479">
    <property type="entry name" value="COILED-COIL DOMAIN-CONTAINING PROTEIN 30"/>
    <property type="match status" value="1"/>
</dbReference>
<organism evidence="2 3">
    <name type="scientific">Meganyctiphanes norvegica</name>
    <name type="common">Northern krill</name>
    <name type="synonym">Thysanopoda norvegica</name>
    <dbReference type="NCBI Taxonomy" id="48144"/>
    <lineage>
        <taxon>Eukaryota</taxon>
        <taxon>Metazoa</taxon>
        <taxon>Ecdysozoa</taxon>
        <taxon>Arthropoda</taxon>
        <taxon>Crustacea</taxon>
        <taxon>Multicrustacea</taxon>
        <taxon>Malacostraca</taxon>
        <taxon>Eumalacostraca</taxon>
        <taxon>Eucarida</taxon>
        <taxon>Euphausiacea</taxon>
        <taxon>Euphausiidae</taxon>
        <taxon>Meganyctiphanes</taxon>
    </lineage>
</organism>
<name>A0AAV2Q727_MEGNR</name>